<evidence type="ECO:0000256" key="1">
    <source>
        <dbReference type="ARBA" id="ARBA00022801"/>
    </source>
</evidence>
<dbReference type="OrthoDB" id="9794725at2"/>
<reference evidence="3 4" key="1">
    <citation type="submission" date="2018-03" db="EMBL/GenBank/DDBJ databases">
        <authorList>
            <person name="Gulvik C.A."/>
        </authorList>
    </citation>
    <scope>NUCLEOTIDE SEQUENCE [LARGE SCALE GENOMIC DNA]</scope>
    <source>
        <strain evidence="3 4">JCM 31581</strain>
    </source>
</reference>
<dbReference type="Gene3D" id="3.40.50.1820">
    <property type="entry name" value="alpha/beta hydrolase"/>
    <property type="match status" value="1"/>
</dbReference>
<keyword evidence="4" id="KW-1185">Reference proteome</keyword>
<accession>A0A429Z859</accession>
<feature type="domain" description="BD-FAE-like" evidence="2">
    <location>
        <begin position="35"/>
        <end position="218"/>
    </location>
</feature>
<organism evidence="3 4">
    <name type="scientific">Vagococcus humatus</name>
    <dbReference type="NCBI Taxonomy" id="1889241"/>
    <lineage>
        <taxon>Bacteria</taxon>
        <taxon>Bacillati</taxon>
        <taxon>Bacillota</taxon>
        <taxon>Bacilli</taxon>
        <taxon>Lactobacillales</taxon>
        <taxon>Enterococcaceae</taxon>
        <taxon>Vagococcus</taxon>
    </lineage>
</organism>
<evidence type="ECO:0000313" key="4">
    <source>
        <dbReference type="Proteomes" id="UP000277864"/>
    </source>
</evidence>
<dbReference type="Pfam" id="PF20434">
    <property type="entry name" value="BD-FAE"/>
    <property type="match status" value="1"/>
</dbReference>
<dbReference type="GO" id="GO:0016787">
    <property type="term" value="F:hydrolase activity"/>
    <property type="evidence" value="ECO:0007669"/>
    <property type="project" value="UniProtKB-KW"/>
</dbReference>
<protein>
    <submittedName>
        <fullName evidence="3">Lipase</fullName>
    </submittedName>
</protein>
<evidence type="ECO:0000313" key="3">
    <source>
        <dbReference type="EMBL" id="RST89868.1"/>
    </source>
</evidence>
<dbReference type="PANTHER" id="PTHR48081">
    <property type="entry name" value="AB HYDROLASE SUPERFAMILY PROTEIN C4A8.06C"/>
    <property type="match status" value="1"/>
</dbReference>
<dbReference type="Proteomes" id="UP000277864">
    <property type="component" value="Unassembled WGS sequence"/>
</dbReference>
<dbReference type="AlphaFoldDB" id="A0A429Z859"/>
<dbReference type="InterPro" id="IPR029058">
    <property type="entry name" value="AB_hydrolase_fold"/>
</dbReference>
<comment type="caution">
    <text evidence="3">The sequence shown here is derived from an EMBL/GenBank/DDBJ whole genome shotgun (WGS) entry which is preliminary data.</text>
</comment>
<dbReference type="EMBL" id="PXZH01000001">
    <property type="protein sequence ID" value="RST89868.1"/>
    <property type="molecule type" value="Genomic_DNA"/>
</dbReference>
<gene>
    <name evidence="3" type="ORF">C7P63_01965</name>
</gene>
<sequence>MFIKEYQLKDYHDQCGVGQLSIYLWNKEQVTPRGEKRPFVLICPGGGYEFLSLREGEPVALKLLGEGYHVGILSYTTVTCEQGAEYPCQPLVELATALEILHEKGQALGIDTADIHCLGFSAGGHLVATYTGVAQKQGAALGLVSHDLAWHLPKTQLLAYPVIDFSLGWPRETDRLGQVKQDLPAFFTKAQVLVTDQTPPTFIWQTGADQTVPIQNALVYLQALAEHKVTFESHIYPFGRHGLSLANLAGAKKEALEEYDLPFVATWLPLALHWLSQYSPYVS</sequence>
<evidence type="ECO:0000259" key="2">
    <source>
        <dbReference type="Pfam" id="PF20434"/>
    </source>
</evidence>
<dbReference type="SUPFAM" id="SSF53474">
    <property type="entry name" value="alpha/beta-Hydrolases"/>
    <property type="match status" value="1"/>
</dbReference>
<dbReference type="PANTHER" id="PTHR48081:SF6">
    <property type="entry name" value="PEPTIDASE S9 PROLYL OLIGOPEPTIDASE CATALYTIC DOMAIN-CONTAINING PROTEIN"/>
    <property type="match status" value="1"/>
</dbReference>
<name>A0A429Z859_9ENTE</name>
<keyword evidence="1" id="KW-0378">Hydrolase</keyword>
<dbReference type="RefSeq" id="WP_125942480.1">
    <property type="nucleotide sequence ID" value="NZ_PXZH01000001.1"/>
</dbReference>
<proteinExistence type="predicted"/>
<dbReference type="InterPro" id="IPR049492">
    <property type="entry name" value="BD-FAE-like_dom"/>
</dbReference>
<dbReference type="InterPro" id="IPR050300">
    <property type="entry name" value="GDXG_lipolytic_enzyme"/>
</dbReference>